<dbReference type="EMBL" id="JAAARO010000022">
    <property type="protein sequence ID" value="KAF5727186.1"/>
    <property type="molecule type" value="Genomic_DNA"/>
</dbReference>
<evidence type="ECO:0000256" key="4">
    <source>
        <dbReference type="ARBA" id="ARBA00023125"/>
    </source>
</evidence>
<feature type="region of interest" description="Disordered" evidence="6">
    <location>
        <begin position="1505"/>
        <end position="1527"/>
    </location>
</feature>
<protein>
    <submittedName>
        <fullName evidence="12">Zinc finger CCCH domain-containing protein 19-like isoform X1</fullName>
    </submittedName>
</protein>
<keyword evidence="4" id="KW-0238">DNA-binding</keyword>
<feature type="region of interest" description="Disordered" evidence="6">
    <location>
        <begin position="800"/>
        <end position="828"/>
    </location>
</feature>
<dbReference type="Proteomes" id="UP000593562">
    <property type="component" value="Unassembled WGS sequence"/>
</dbReference>
<feature type="compositionally biased region" description="Polar residues" evidence="6">
    <location>
        <begin position="1561"/>
        <end position="1572"/>
    </location>
</feature>
<evidence type="ECO:0000313" key="13">
    <source>
        <dbReference type="Proteomes" id="UP000593562"/>
    </source>
</evidence>
<feature type="compositionally biased region" description="Low complexity" evidence="6">
    <location>
        <begin position="1721"/>
        <end position="1735"/>
    </location>
</feature>
<dbReference type="PROSITE" id="PS50829">
    <property type="entry name" value="GYF"/>
    <property type="match status" value="1"/>
</dbReference>
<dbReference type="PROSITE" id="PS50103">
    <property type="entry name" value="ZF_C3H1"/>
    <property type="match status" value="1"/>
</dbReference>
<name>A0A7J7C092_TRIWF</name>
<dbReference type="InterPro" id="IPR013083">
    <property type="entry name" value="Znf_RING/FYVE/PHD"/>
</dbReference>
<dbReference type="FunCoup" id="A0A7J7C092">
    <property type="interactions" value="2079"/>
</dbReference>
<dbReference type="PROSITE" id="PS51925">
    <property type="entry name" value="SWIB_MDM2"/>
    <property type="match status" value="1"/>
</dbReference>
<dbReference type="InterPro" id="IPR003169">
    <property type="entry name" value="GYF"/>
</dbReference>
<feature type="region of interest" description="Disordered" evidence="6">
    <location>
        <begin position="1561"/>
        <end position="1641"/>
    </location>
</feature>
<dbReference type="PROSITE" id="PS51360">
    <property type="entry name" value="PLUS3"/>
    <property type="match status" value="1"/>
</dbReference>
<feature type="compositionally biased region" description="Basic and acidic residues" evidence="6">
    <location>
        <begin position="50"/>
        <end position="62"/>
    </location>
</feature>
<feature type="domain" description="DM2" evidence="11">
    <location>
        <begin position="697"/>
        <end position="780"/>
    </location>
</feature>
<feature type="domain" description="GYF" evidence="9">
    <location>
        <begin position="1186"/>
        <end position="1240"/>
    </location>
</feature>
<dbReference type="InterPro" id="IPR036128">
    <property type="entry name" value="Plus3-like_sf"/>
</dbReference>
<feature type="compositionally biased region" description="Basic and acidic residues" evidence="6">
    <location>
        <begin position="164"/>
        <end position="177"/>
    </location>
</feature>
<feature type="domain" description="Plus3" evidence="10">
    <location>
        <begin position="839"/>
        <end position="972"/>
    </location>
</feature>
<evidence type="ECO:0000259" key="10">
    <source>
        <dbReference type="PROSITE" id="PS51360"/>
    </source>
</evidence>
<gene>
    <name evidence="12" type="ORF">HS088_TW22G00874</name>
</gene>
<dbReference type="InterPro" id="IPR004343">
    <property type="entry name" value="Plus-3_dom"/>
</dbReference>
<dbReference type="InterPro" id="IPR019835">
    <property type="entry name" value="SWIB_domain"/>
</dbReference>
<dbReference type="Pfam" id="PF02201">
    <property type="entry name" value="SWIB"/>
    <property type="match status" value="1"/>
</dbReference>
<dbReference type="InterPro" id="IPR003121">
    <property type="entry name" value="SWIB_MDM2_domain"/>
</dbReference>
<dbReference type="InterPro" id="IPR036885">
    <property type="entry name" value="SWIB_MDM2_dom_sf"/>
</dbReference>
<organism evidence="12 13">
    <name type="scientific">Tripterygium wilfordii</name>
    <name type="common">Thunder God vine</name>
    <dbReference type="NCBI Taxonomy" id="458696"/>
    <lineage>
        <taxon>Eukaryota</taxon>
        <taxon>Viridiplantae</taxon>
        <taxon>Streptophyta</taxon>
        <taxon>Embryophyta</taxon>
        <taxon>Tracheophyta</taxon>
        <taxon>Spermatophyta</taxon>
        <taxon>Magnoliopsida</taxon>
        <taxon>eudicotyledons</taxon>
        <taxon>Gunneridae</taxon>
        <taxon>Pentapetalae</taxon>
        <taxon>rosids</taxon>
        <taxon>fabids</taxon>
        <taxon>Celastrales</taxon>
        <taxon>Celastraceae</taxon>
        <taxon>Tripterygium</taxon>
    </lineage>
</organism>
<dbReference type="CDD" id="cd19757">
    <property type="entry name" value="Bbox1"/>
    <property type="match status" value="1"/>
</dbReference>
<dbReference type="Gene3D" id="1.10.245.10">
    <property type="entry name" value="SWIB/MDM2 domain"/>
    <property type="match status" value="1"/>
</dbReference>
<dbReference type="FunFam" id="3.30.1490.40:FF:000004">
    <property type="entry name" value="Zinc finger CCCH domain-containing protein 19"/>
    <property type="match status" value="1"/>
</dbReference>
<dbReference type="SMART" id="SM00444">
    <property type="entry name" value="GYF"/>
    <property type="match status" value="1"/>
</dbReference>
<dbReference type="CDD" id="cd00072">
    <property type="entry name" value="GYF"/>
    <property type="match status" value="1"/>
</dbReference>
<comment type="caution">
    <text evidence="12">The sequence shown here is derived from an EMBL/GenBank/DDBJ whole genome shotgun (WGS) entry which is preliminary data.</text>
</comment>
<dbReference type="SMART" id="SM00719">
    <property type="entry name" value="Plus3"/>
    <property type="match status" value="1"/>
</dbReference>
<feature type="compositionally biased region" description="Basic and acidic residues" evidence="6">
    <location>
        <begin position="1045"/>
        <end position="1069"/>
    </location>
</feature>
<dbReference type="PROSITE" id="PS01359">
    <property type="entry name" value="ZF_PHD_1"/>
    <property type="match status" value="1"/>
</dbReference>
<evidence type="ECO:0000259" key="8">
    <source>
        <dbReference type="PROSITE" id="PS50103"/>
    </source>
</evidence>
<evidence type="ECO:0000256" key="5">
    <source>
        <dbReference type="PROSITE-ProRule" id="PRU00723"/>
    </source>
</evidence>
<feature type="domain" description="C3H1-type" evidence="8">
    <location>
        <begin position="1787"/>
        <end position="1812"/>
    </location>
</feature>
<feature type="region of interest" description="Disordered" evidence="6">
    <location>
        <begin position="1713"/>
        <end position="1787"/>
    </location>
</feature>
<dbReference type="Pfam" id="PF25980">
    <property type="entry name" value="NERD_plant"/>
    <property type="match status" value="1"/>
</dbReference>
<feature type="region of interest" description="Disordered" evidence="6">
    <location>
        <begin position="627"/>
        <end position="661"/>
    </location>
</feature>
<dbReference type="PANTHER" id="PTHR46695:SF5">
    <property type="entry name" value="RNA POLYMERASE-ASSOCIATED PROTEIN RTF1 HOMOLOG"/>
    <property type="match status" value="1"/>
</dbReference>
<feature type="region of interest" description="Disordered" evidence="6">
    <location>
        <begin position="1"/>
        <end position="213"/>
    </location>
</feature>
<keyword evidence="3 5" id="KW-0862">Zinc</keyword>
<feature type="compositionally biased region" description="Polar residues" evidence="6">
    <location>
        <begin position="1591"/>
        <end position="1625"/>
    </location>
</feature>
<dbReference type="FunFam" id="3.30.40.10:FF:000303">
    <property type="entry name" value="Zinc finger CCCH domain-containing protein 19"/>
    <property type="match status" value="1"/>
</dbReference>
<dbReference type="InterPro" id="IPR019787">
    <property type="entry name" value="Znf_PHD-finger"/>
</dbReference>
<dbReference type="Gene3D" id="3.30.1490.40">
    <property type="match status" value="1"/>
</dbReference>
<evidence type="ECO:0000256" key="6">
    <source>
        <dbReference type="SAM" id="MobiDB-lite"/>
    </source>
</evidence>
<dbReference type="SUPFAM" id="SSF55277">
    <property type="entry name" value="GYF domain"/>
    <property type="match status" value="1"/>
</dbReference>
<evidence type="ECO:0000256" key="2">
    <source>
        <dbReference type="ARBA" id="ARBA00022771"/>
    </source>
</evidence>
<dbReference type="SMART" id="SM00151">
    <property type="entry name" value="SWIB"/>
    <property type="match status" value="1"/>
</dbReference>
<accession>A0A7J7C092</accession>
<dbReference type="SUPFAM" id="SSF57903">
    <property type="entry name" value="FYVE/PHD zinc finger"/>
    <property type="match status" value="1"/>
</dbReference>
<dbReference type="GO" id="GO:0003677">
    <property type="term" value="F:DNA binding"/>
    <property type="evidence" value="ECO:0007669"/>
    <property type="project" value="UniProtKB-KW"/>
</dbReference>
<dbReference type="InterPro" id="IPR035445">
    <property type="entry name" value="GYF-like_dom_sf"/>
</dbReference>
<dbReference type="CDD" id="cd15568">
    <property type="entry name" value="PHD5_NSD"/>
    <property type="match status" value="1"/>
</dbReference>
<dbReference type="InParanoid" id="A0A7J7C092"/>
<feature type="region of interest" description="Disordered" evidence="6">
    <location>
        <begin position="1298"/>
        <end position="1373"/>
    </location>
</feature>
<dbReference type="InterPro" id="IPR011011">
    <property type="entry name" value="Znf_FYVE_PHD"/>
</dbReference>
<dbReference type="Pfam" id="PF03126">
    <property type="entry name" value="Plus-3"/>
    <property type="match status" value="1"/>
</dbReference>
<evidence type="ECO:0000256" key="3">
    <source>
        <dbReference type="ARBA" id="ARBA00022833"/>
    </source>
</evidence>
<dbReference type="Pfam" id="PF02213">
    <property type="entry name" value="GYF"/>
    <property type="match status" value="1"/>
</dbReference>
<evidence type="ECO:0000259" key="11">
    <source>
        <dbReference type="PROSITE" id="PS51925"/>
    </source>
</evidence>
<sequence length="1812" mass="197378">MEGQEEHKSLSVAELSVEPPHDSGTTIDVDTEQAELLITDPHCEGQSVMDSKKSSIGDESREQQQPLKISSPSPPSSPALVEEAVMDNGGDQDIGTGESEPLMDNEERIIDGGEGDLPPVSPPPAPSTSATFLPGKIGEEDLKLDQDENGVDTQEPLNIPLAGGEERRNLVAEEESKGALNTVLSPPLPRPSLRDVSQEENHGDTSDGDASHEEKVVIECETEAAFAVVKNEEAEVKQADMVEEIDNMLQVPERRDGMVGTEVAEESKIAETQMTEMMDTTEKSEPTTARMEASGNKQMGEMMEVAEKTVATAIGAEESVNEEVKIPEMNEAEQVTEPTGAEECANEDVKNPEMDEAEQVAEPMTEMAKGIENAGMQGAEIMDEAEESEAMADMTEDTEMADMVEEEGMPVESERTDMAEKTEGTAQIEMTEMTSEMEKSQDTDLAEVEESSRSLGGKKKRGKNAKVASRVPTRKKMEEDVCFICFDGGALVLCDRRGCPKAYHTSCVNRDEAFFRAKGRWNCGWHLCSNCEKNAHYMCYTCTFSLCKGCIKDAVIFCVRGNKGLCETCMKTVMLIERNEQGNKELGQVNFDDKTSWEYLFKDYWVGLKERFSITAEELAQAKNPWRGSDLRAGRQGSPDEVYAAHNDGGSGSEGSSGKAETAIIKKRQTRKRLRSHAKVVVSSSIATGTGIEVSFTDDGAEWASNGLLEFVMHMRNGDRSVLSQFDVQELLLEYIKRNKLRDPRRKSQIVCDSRLENLFGKPRVGHFEMLKLLESHFFMKENSQADDFQESVVDNEASQLDAEGNSDALTKVGKDKRRKSRRKGDERGLQSNLDDYAAIDMHNISLLFLRRSLVEDLIEDNGTFQDKVVGSFVRIRISGSAQKQDLYRLVQVVGTNKAAKPYKVGKRTTDFRLEILNLNKAEVISIDIISNQEFTEDECKRLRQSIKCGLINRLTVGDIQEKARALQAARVKDWLETETLRLSHLRDRASDMGHRKELRECVEKLQLLKTPEERQRRLEKVPEIHVDPHMDPSYESEEDEGEADDQRKENHVRARGSDYSMRGREPVSPRKGGFASNDSWSGMKNYSSMNPELSRNMSNKGFLNKGDVAVGAVETMNENLWSQGREKETLPLNSWDKLKAAANSETGAKNIHSAIYETVPTASDGPFTQTPTTVAQSALKINETEKIWHYKDPSGKVQGPFSMVQLRKWNNNGYFPSDLKIWRTSENQDDSMLLTDALAGKFPDPQLVGKISPSPFLSSSYARRPHGTSLQRGIEVQVSESLNYGPNRAMLTPQRLVGNSAQSAGESWKPGPESTYSTGRTSSPSLDIPNHSMDQWGSGANLPSPTPAKTIIGEAKGQGNEDNWSPTPEQPAGSLSGISTFLGGRMEQQHPTVVFAEAAQFTNSSSPSLSTKMSGGIDAANASYQGGAVPKLEMISSSGNAPLGHSQSPALGESETVQLDRHLVSALDSVGASLNSAAGTKNLGQPSGIQAPFIGTHGWGSSLVSKPDMVNSDPMPGGGSQAWGSVLPQKVEPNNAIPIPAHSTAYGNWSGTTSVHNSASSFSVGNPTMASPSPALSVMPSSDPWRLPNPGQSNTQPAIASSIPWGTSNQNAAPRQGPESQSIGWGTMPGNPNIGYGGTVPPNGNPGWVASGQAPAFGNANQGWTAPVQGQTPVNANQGWAAPVQMQASANAVMGWIPTGQGPVQVNTNQGWVAPPRGPAPANSNPNWPSPTANQGMWENEHNHNADRFSNQRDGGSQGGDFSYGGNKPWNRQSSFGSGGPSSHSFRGQRVCKFHENGHCKKGSSCDYLHN</sequence>
<dbReference type="Gene3D" id="3.30.40.10">
    <property type="entry name" value="Zinc/RING finger domain, C3HC4 (zinc finger)"/>
    <property type="match status" value="1"/>
</dbReference>
<dbReference type="SMART" id="SM00249">
    <property type="entry name" value="PHD"/>
    <property type="match status" value="1"/>
</dbReference>
<keyword evidence="1 5" id="KW-0479">Metal-binding</keyword>
<keyword evidence="13" id="KW-1185">Reference proteome</keyword>
<evidence type="ECO:0000313" key="12">
    <source>
        <dbReference type="EMBL" id="KAF5727186.1"/>
    </source>
</evidence>
<feature type="domain" description="PHD-type" evidence="7">
    <location>
        <begin position="479"/>
        <end position="545"/>
    </location>
</feature>
<dbReference type="InterPro" id="IPR058668">
    <property type="entry name" value="NERD_dom"/>
</dbReference>
<dbReference type="CDD" id="cd10567">
    <property type="entry name" value="SWIB-MDM2_like"/>
    <property type="match status" value="1"/>
</dbReference>
<evidence type="ECO:0000256" key="1">
    <source>
        <dbReference type="ARBA" id="ARBA00022723"/>
    </source>
</evidence>
<dbReference type="InterPro" id="IPR019786">
    <property type="entry name" value="Zinc_finger_PHD-type_CS"/>
</dbReference>
<feature type="compositionally biased region" description="Basic and acidic residues" evidence="6">
    <location>
        <begin position="1014"/>
        <end position="1033"/>
    </location>
</feature>
<feature type="compositionally biased region" description="Basic and acidic residues" evidence="6">
    <location>
        <begin position="137"/>
        <end position="146"/>
    </location>
</feature>
<dbReference type="FunFam" id="3.90.70.200:FF:000002">
    <property type="entry name" value="Zinc finger CCCH domain-containing protein 19"/>
    <property type="match status" value="1"/>
</dbReference>
<dbReference type="InterPro" id="IPR001965">
    <property type="entry name" value="Znf_PHD"/>
</dbReference>
<dbReference type="PANTHER" id="PTHR46695">
    <property type="entry name" value="ZINC FINGER CCCH DOMAIN-CONTAINING PROTEIN 44-RELATED"/>
    <property type="match status" value="1"/>
</dbReference>
<dbReference type="SUPFAM" id="SSF47592">
    <property type="entry name" value="SWIB/MDM2 domain"/>
    <property type="match status" value="1"/>
</dbReference>
<dbReference type="InterPro" id="IPR000571">
    <property type="entry name" value="Znf_CCCH"/>
</dbReference>
<feature type="compositionally biased region" description="Basic and acidic residues" evidence="6">
    <location>
        <begin position="192"/>
        <end position="213"/>
    </location>
</feature>
<keyword evidence="2 5" id="KW-0863">Zinc-finger</keyword>
<feature type="zinc finger region" description="C3H1-type" evidence="5">
    <location>
        <begin position="1787"/>
        <end position="1812"/>
    </location>
</feature>
<dbReference type="SUPFAM" id="SSF159042">
    <property type="entry name" value="Plus3-like"/>
    <property type="match status" value="1"/>
</dbReference>
<feature type="compositionally biased region" description="Acidic residues" evidence="6">
    <location>
        <begin position="1035"/>
        <end position="1044"/>
    </location>
</feature>
<feature type="region of interest" description="Disordered" evidence="6">
    <location>
        <begin position="1014"/>
        <end position="1077"/>
    </location>
</feature>
<proteinExistence type="predicted"/>
<feature type="compositionally biased region" description="Basic and acidic residues" evidence="6">
    <location>
        <begin position="1740"/>
        <end position="1752"/>
    </location>
</feature>
<feature type="compositionally biased region" description="Polar residues" evidence="6">
    <location>
        <begin position="1315"/>
        <end position="1326"/>
    </location>
</feature>
<dbReference type="GO" id="GO:0008270">
    <property type="term" value="F:zinc ion binding"/>
    <property type="evidence" value="ECO:0007669"/>
    <property type="project" value="UniProtKB-KW"/>
</dbReference>
<feature type="region of interest" description="Disordered" evidence="6">
    <location>
        <begin position="433"/>
        <end position="470"/>
    </location>
</feature>
<evidence type="ECO:0000259" key="7">
    <source>
        <dbReference type="PROSITE" id="PS50016"/>
    </source>
</evidence>
<evidence type="ECO:0000259" key="9">
    <source>
        <dbReference type="PROSITE" id="PS50829"/>
    </source>
</evidence>
<dbReference type="Gene3D" id="3.90.70.200">
    <property type="entry name" value="Plus-3 domain"/>
    <property type="match status" value="1"/>
</dbReference>
<reference evidence="12 13" key="1">
    <citation type="journal article" date="2020" name="Nat. Commun.">
        <title>Genome of Tripterygium wilfordii and identification of cytochrome P450 involved in triptolide biosynthesis.</title>
        <authorList>
            <person name="Tu L."/>
            <person name="Su P."/>
            <person name="Zhang Z."/>
            <person name="Gao L."/>
            <person name="Wang J."/>
            <person name="Hu T."/>
            <person name="Zhou J."/>
            <person name="Zhang Y."/>
            <person name="Zhao Y."/>
            <person name="Liu Y."/>
            <person name="Song Y."/>
            <person name="Tong Y."/>
            <person name="Lu Y."/>
            <person name="Yang J."/>
            <person name="Xu C."/>
            <person name="Jia M."/>
            <person name="Peters R.J."/>
            <person name="Huang L."/>
            <person name="Gao W."/>
        </authorList>
    </citation>
    <scope>NUCLEOTIDE SEQUENCE [LARGE SCALE GENOMIC DNA]</scope>
    <source>
        <strain evidence="13">cv. XIE 37</strain>
        <tissue evidence="12">Leaf</tissue>
    </source>
</reference>
<dbReference type="PROSITE" id="PS50016">
    <property type="entry name" value="ZF_PHD_2"/>
    <property type="match status" value="1"/>
</dbReference>